<dbReference type="Pfam" id="PF13343">
    <property type="entry name" value="SBP_bac_6"/>
    <property type="match status" value="1"/>
</dbReference>
<name>A0A4R1KDH2_9BACT</name>
<proteinExistence type="predicted"/>
<dbReference type="OrthoDB" id="9766989at2"/>
<sequence>MINANITVYELSKQHPAAFSLFLSKGFDNFKDDKTLASAGKFLKLETAIKQKNYDVQTFLNSLAEIEKNNDASVDVTLKEQTKKGDITLKGLLPCPVRLPLLEKIDAFANEVKEQTGLSVAYDFIAAAQGQGWLEENVVGIKAENVPDLFVSAGFDVFFDERSFGQHVKNGMFEDMTGECHDYLAQMKDPRGNYGMVGVVPAVFMVNLDALGEREVPKSWADILSPAFENSVSLPVGDFDLFNSLLVHIHHMFGDEGVEKLAKSMIMSMHPAQMVKNAGKKTEAKPAVTIMPYFFTKMLFGSKSVAIVWPEEGSIVSPVFMLTRKDRKDIIKPAADFLYGKETGEIMAHKGLFPVLNKEVDNRLPADAKFCWMGWDAIYATDMGSLLERLNSLFNSKLEA</sequence>
<keyword evidence="4" id="KW-1185">Reference proteome</keyword>
<reference evidence="3 4" key="1">
    <citation type="submission" date="2019-03" db="EMBL/GenBank/DDBJ databases">
        <title>Genomic Encyclopedia of Type Strains, Phase IV (KMG-IV): sequencing the most valuable type-strain genomes for metagenomic binning, comparative biology and taxonomic classification.</title>
        <authorList>
            <person name="Goeker M."/>
        </authorList>
    </citation>
    <scope>NUCLEOTIDE SEQUENCE [LARGE SCALE GENOMIC DNA]</scope>
    <source>
        <strain evidence="3 4">DSM 24984</strain>
    </source>
</reference>
<feature type="domain" description="DUF1858" evidence="2">
    <location>
        <begin position="2"/>
        <end position="59"/>
    </location>
</feature>
<evidence type="ECO:0000259" key="2">
    <source>
        <dbReference type="Pfam" id="PF08984"/>
    </source>
</evidence>
<dbReference type="GO" id="GO:0015888">
    <property type="term" value="P:thiamine transport"/>
    <property type="evidence" value="ECO:0007669"/>
    <property type="project" value="TreeGrafter"/>
</dbReference>
<dbReference type="EMBL" id="SMGG01000003">
    <property type="protein sequence ID" value="TCK62656.1"/>
    <property type="molecule type" value="Genomic_DNA"/>
</dbReference>
<keyword evidence="1" id="KW-0732">Signal</keyword>
<comment type="caution">
    <text evidence="3">The sequence shown here is derived from an EMBL/GenBank/DDBJ whole genome shotgun (WGS) entry which is preliminary data.</text>
</comment>
<gene>
    <name evidence="3" type="ORF">C8D98_1190</name>
</gene>
<evidence type="ECO:0000313" key="4">
    <source>
        <dbReference type="Proteomes" id="UP000294614"/>
    </source>
</evidence>
<dbReference type="GO" id="GO:0030288">
    <property type="term" value="C:outer membrane-bounded periplasmic space"/>
    <property type="evidence" value="ECO:0007669"/>
    <property type="project" value="TreeGrafter"/>
</dbReference>
<dbReference type="AlphaFoldDB" id="A0A4R1KDH2"/>
<dbReference type="RefSeq" id="WP_132872865.1">
    <property type="nucleotide sequence ID" value="NZ_JAJUHT010000017.1"/>
</dbReference>
<dbReference type="PANTHER" id="PTHR30006:SF2">
    <property type="entry name" value="ABC TRANSPORTER SUBSTRATE-BINDING PROTEIN"/>
    <property type="match status" value="1"/>
</dbReference>
<dbReference type="PANTHER" id="PTHR30006">
    <property type="entry name" value="THIAMINE-BINDING PERIPLASMIC PROTEIN-RELATED"/>
    <property type="match status" value="1"/>
</dbReference>
<dbReference type="Gene3D" id="3.40.190.10">
    <property type="entry name" value="Periplasmic binding protein-like II"/>
    <property type="match status" value="2"/>
</dbReference>
<dbReference type="GO" id="GO:0030975">
    <property type="term" value="F:thiamine binding"/>
    <property type="evidence" value="ECO:0007669"/>
    <property type="project" value="TreeGrafter"/>
</dbReference>
<dbReference type="SUPFAM" id="SSF53850">
    <property type="entry name" value="Periplasmic binding protein-like II"/>
    <property type="match status" value="1"/>
</dbReference>
<dbReference type="SUPFAM" id="SSF140683">
    <property type="entry name" value="SP0561-like"/>
    <property type="match status" value="1"/>
</dbReference>
<evidence type="ECO:0000256" key="1">
    <source>
        <dbReference type="ARBA" id="ARBA00022729"/>
    </source>
</evidence>
<dbReference type="Proteomes" id="UP000294614">
    <property type="component" value="Unassembled WGS sequence"/>
</dbReference>
<dbReference type="Gene3D" id="1.10.3910.10">
    <property type="entry name" value="SP0561-like"/>
    <property type="match status" value="1"/>
</dbReference>
<dbReference type="InterPro" id="IPR015077">
    <property type="entry name" value="DUF1858"/>
</dbReference>
<dbReference type="InterPro" id="IPR038062">
    <property type="entry name" value="ScdA-like_N_sf"/>
</dbReference>
<dbReference type="Pfam" id="PF08984">
    <property type="entry name" value="DUF1858"/>
    <property type="match status" value="1"/>
</dbReference>
<accession>A0A4R1KDH2</accession>
<evidence type="ECO:0000313" key="3">
    <source>
        <dbReference type="EMBL" id="TCK62656.1"/>
    </source>
</evidence>
<protein>
    <submittedName>
        <fullName evidence="3">ABC-type Fe3+ transport system substrate-binding protein</fullName>
    </submittedName>
</protein>
<organism evidence="3 4">
    <name type="scientific">Seleniivibrio woodruffii</name>
    <dbReference type="NCBI Taxonomy" id="1078050"/>
    <lineage>
        <taxon>Bacteria</taxon>
        <taxon>Pseudomonadati</taxon>
        <taxon>Deferribacterota</taxon>
        <taxon>Deferribacteres</taxon>
        <taxon>Deferribacterales</taxon>
        <taxon>Geovibrionaceae</taxon>
        <taxon>Seleniivibrio</taxon>
    </lineage>
</organism>
<dbReference type="GO" id="GO:0030976">
    <property type="term" value="F:thiamine pyrophosphate binding"/>
    <property type="evidence" value="ECO:0007669"/>
    <property type="project" value="TreeGrafter"/>
</dbReference>